<feature type="domain" description="PAS" evidence="16">
    <location>
        <begin position="37"/>
        <end position="83"/>
    </location>
</feature>
<evidence type="ECO:0000256" key="4">
    <source>
        <dbReference type="ARBA" id="ARBA00022553"/>
    </source>
</evidence>
<keyword evidence="19" id="KW-1185">Reference proteome</keyword>
<dbReference type="GO" id="GO:0000155">
    <property type="term" value="F:phosphorelay sensor kinase activity"/>
    <property type="evidence" value="ECO:0007669"/>
    <property type="project" value="InterPro"/>
</dbReference>
<evidence type="ECO:0000259" key="14">
    <source>
        <dbReference type="PROSITE" id="PS50109"/>
    </source>
</evidence>
<dbReference type="SUPFAM" id="SSF52172">
    <property type="entry name" value="CheY-like"/>
    <property type="match status" value="1"/>
</dbReference>
<evidence type="ECO:0000256" key="2">
    <source>
        <dbReference type="ARBA" id="ARBA00004370"/>
    </source>
</evidence>
<dbReference type="PROSITE" id="PS50113">
    <property type="entry name" value="PAC"/>
    <property type="match status" value="1"/>
</dbReference>
<dbReference type="RefSeq" id="WP_314511335.1">
    <property type="nucleotide sequence ID" value="NZ_JASJOU010000004.1"/>
</dbReference>
<evidence type="ECO:0000256" key="8">
    <source>
        <dbReference type="ARBA" id="ARBA00022840"/>
    </source>
</evidence>
<dbReference type="InterPro" id="IPR036097">
    <property type="entry name" value="HisK_dim/P_sf"/>
</dbReference>
<feature type="domain" description="Histidine kinase" evidence="14">
    <location>
        <begin position="186"/>
        <end position="409"/>
    </location>
</feature>
<dbReference type="FunFam" id="1.10.287.130:FF:000038">
    <property type="entry name" value="Sensory transduction histidine kinase"/>
    <property type="match status" value="1"/>
</dbReference>
<dbReference type="EC" id="2.7.13.3" evidence="3"/>
<evidence type="ECO:0000313" key="19">
    <source>
        <dbReference type="Proteomes" id="UP001232063"/>
    </source>
</evidence>
<dbReference type="PRINTS" id="PR00344">
    <property type="entry name" value="BCTRLSENSOR"/>
</dbReference>
<accession>A0AAE3R0Z5</accession>
<dbReference type="Pfam" id="PF00072">
    <property type="entry name" value="Response_reg"/>
    <property type="match status" value="1"/>
</dbReference>
<evidence type="ECO:0000256" key="13">
    <source>
        <dbReference type="SAM" id="Coils"/>
    </source>
</evidence>
<dbReference type="Pfam" id="PF08448">
    <property type="entry name" value="PAS_4"/>
    <property type="match status" value="1"/>
</dbReference>
<evidence type="ECO:0000256" key="9">
    <source>
        <dbReference type="ARBA" id="ARBA00023012"/>
    </source>
</evidence>
<dbReference type="SMART" id="SM00387">
    <property type="entry name" value="HATPase_c"/>
    <property type="match status" value="1"/>
</dbReference>
<keyword evidence="4 12" id="KW-0597">Phosphoprotein</keyword>
<keyword evidence="7" id="KW-0418">Kinase</keyword>
<gene>
    <name evidence="18" type="ORF">QNI22_13780</name>
</gene>
<keyword evidence="6" id="KW-0547">Nucleotide-binding</keyword>
<dbReference type="InterPro" id="IPR001789">
    <property type="entry name" value="Sig_transdc_resp-reg_receiver"/>
</dbReference>
<dbReference type="NCBIfam" id="TIGR00229">
    <property type="entry name" value="sensory_box"/>
    <property type="match status" value="1"/>
</dbReference>
<dbReference type="SMART" id="SM00448">
    <property type="entry name" value="REC"/>
    <property type="match status" value="1"/>
</dbReference>
<evidence type="ECO:0000256" key="3">
    <source>
        <dbReference type="ARBA" id="ARBA00012438"/>
    </source>
</evidence>
<evidence type="ECO:0000259" key="15">
    <source>
        <dbReference type="PROSITE" id="PS50110"/>
    </source>
</evidence>
<dbReference type="InterPro" id="IPR011006">
    <property type="entry name" value="CheY-like_superfamily"/>
</dbReference>
<dbReference type="SUPFAM" id="SSF47384">
    <property type="entry name" value="Homodimeric domain of signal transducing histidine kinase"/>
    <property type="match status" value="1"/>
</dbReference>
<dbReference type="InterPro" id="IPR003594">
    <property type="entry name" value="HATPase_dom"/>
</dbReference>
<evidence type="ECO:0000256" key="11">
    <source>
        <dbReference type="ARBA" id="ARBA00023306"/>
    </source>
</evidence>
<keyword evidence="11" id="KW-0131">Cell cycle</keyword>
<dbReference type="Pfam" id="PF02518">
    <property type="entry name" value="HATPase_c"/>
    <property type="match status" value="1"/>
</dbReference>
<dbReference type="EMBL" id="JASJOU010000004">
    <property type="protein sequence ID" value="MDJ1501731.1"/>
    <property type="molecule type" value="Genomic_DNA"/>
</dbReference>
<sequence>MNTDTQKPSYQELEEKVNLLTAKLTNLVAYQQDLKSRENIFQEVLDTVPSFIFWKDSNNNMLGFNKAYQQAVNISREELLSKTGFELFPEAEKYWVDDKKVIDSGEPMLDIEEEVIIPPGKTIWFKTDKVPLKDKTGNTFGVIGVSIDITQIKEYQARLERANKELAEARELAEQANLAKSEFLANMSHELRTPMNAILGFSETLLETSQEETAISYLRTIHSSGKNLLSLINDLLDLSKIEAGHLQMVKEPTNIRYVLEEIRSLFVPALSEKSVHLHINLQKDLPDTIVLDALRLKQILINLIGNAVKFTASGSIDVYIQMPDKNADTHHMDLSVTVTDTGIGMHEEDVKIIFEKFTQARSLDSKQYGGSGLGLTITKRLVELMGGTISVESVLGEGSSFTFVLPDVSYVEKEVEEGMSIDWKTTNIVFHNAVVLVVDDSETNLELVKVYLSGYDLKLLTAGSGQEALHVIQESSPDLILLDLRMPGMDGYQANREIKQILALQTPVIAFTASLMSTDESMVREMFDGILRKPVAKQQLLKVLMDYLPYQAEHIGESPAELVTDISIGDSLEYTSLSWTEQKELLTQSAAVLEYLNREAMKIADIVDFDAIADLINEIELTMEKGQLQFLLADYVNQLRIAYNGFEIEKLKFLLHDFPVDLPSDAETNN</sequence>
<evidence type="ECO:0000256" key="12">
    <source>
        <dbReference type="PROSITE-ProRule" id="PRU00169"/>
    </source>
</evidence>
<evidence type="ECO:0000256" key="6">
    <source>
        <dbReference type="ARBA" id="ARBA00022741"/>
    </source>
</evidence>
<feature type="coiled-coil region" evidence="13">
    <location>
        <begin position="145"/>
        <end position="186"/>
    </location>
</feature>
<protein>
    <recommendedName>
        <fullName evidence="3">histidine kinase</fullName>
        <ecNumber evidence="3">2.7.13.3</ecNumber>
    </recommendedName>
</protein>
<name>A0AAE3R0Z5_9BACT</name>
<dbReference type="InterPro" id="IPR000014">
    <property type="entry name" value="PAS"/>
</dbReference>
<dbReference type="InterPro" id="IPR036890">
    <property type="entry name" value="HATPase_C_sf"/>
</dbReference>
<keyword evidence="8 18" id="KW-0067">ATP-binding</keyword>
<feature type="domain" description="Response regulatory" evidence="15">
    <location>
        <begin position="434"/>
        <end position="548"/>
    </location>
</feature>
<dbReference type="SUPFAM" id="SSF55785">
    <property type="entry name" value="PYP-like sensor domain (PAS domain)"/>
    <property type="match status" value="1"/>
</dbReference>
<dbReference type="PANTHER" id="PTHR43047:SF72">
    <property type="entry name" value="OSMOSENSING HISTIDINE PROTEIN KINASE SLN1"/>
    <property type="match status" value="1"/>
</dbReference>
<dbReference type="GO" id="GO:0005524">
    <property type="term" value="F:ATP binding"/>
    <property type="evidence" value="ECO:0007669"/>
    <property type="project" value="UniProtKB-KW"/>
</dbReference>
<evidence type="ECO:0000256" key="5">
    <source>
        <dbReference type="ARBA" id="ARBA00022679"/>
    </source>
</evidence>
<dbReference type="SUPFAM" id="SSF55874">
    <property type="entry name" value="ATPase domain of HSP90 chaperone/DNA topoisomerase II/histidine kinase"/>
    <property type="match status" value="1"/>
</dbReference>
<keyword evidence="5" id="KW-0808">Transferase</keyword>
<evidence type="ECO:0000256" key="1">
    <source>
        <dbReference type="ARBA" id="ARBA00000085"/>
    </source>
</evidence>
<dbReference type="Gene3D" id="3.40.50.2300">
    <property type="match status" value="1"/>
</dbReference>
<comment type="caution">
    <text evidence="18">The sequence shown here is derived from an EMBL/GenBank/DDBJ whole genome shotgun (WGS) entry which is preliminary data.</text>
</comment>
<evidence type="ECO:0000259" key="17">
    <source>
        <dbReference type="PROSITE" id="PS50113"/>
    </source>
</evidence>
<dbReference type="Gene3D" id="3.30.565.10">
    <property type="entry name" value="Histidine kinase-like ATPase, C-terminal domain"/>
    <property type="match status" value="1"/>
</dbReference>
<feature type="domain" description="PAC" evidence="17">
    <location>
        <begin position="109"/>
        <end position="161"/>
    </location>
</feature>
<keyword evidence="13" id="KW-0175">Coiled coil</keyword>
<dbReference type="InterPro" id="IPR035965">
    <property type="entry name" value="PAS-like_dom_sf"/>
</dbReference>
<evidence type="ECO:0000313" key="18">
    <source>
        <dbReference type="EMBL" id="MDJ1501731.1"/>
    </source>
</evidence>
<dbReference type="CDD" id="cd16922">
    <property type="entry name" value="HATPase_EvgS-ArcB-TorS-like"/>
    <property type="match status" value="1"/>
</dbReference>
<evidence type="ECO:0000256" key="10">
    <source>
        <dbReference type="ARBA" id="ARBA00023136"/>
    </source>
</evidence>
<keyword evidence="9" id="KW-0902">Two-component regulatory system</keyword>
<dbReference type="SMART" id="SM00388">
    <property type="entry name" value="HisKA"/>
    <property type="match status" value="1"/>
</dbReference>
<dbReference type="InterPro" id="IPR004358">
    <property type="entry name" value="Sig_transdc_His_kin-like_C"/>
</dbReference>
<keyword evidence="10" id="KW-0472">Membrane</keyword>
<dbReference type="PANTHER" id="PTHR43047">
    <property type="entry name" value="TWO-COMPONENT HISTIDINE PROTEIN KINASE"/>
    <property type="match status" value="1"/>
</dbReference>
<dbReference type="PROSITE" id="PS50109">
    <property type="entry name" value="HIS_KIN"/>
    <property type="match status" value="1"/>
</dbReference>
<dbReference type="FunFam" id="3.30.565.10:FF:000010">
    <property type="entry name" value="Sensor histidine kinase RcsC"/>
    <property type="match status" value="1"/>
</dbReference>
<dbReference type="AlphaFoldDB" id="A0AAE3R0Z5"/>
<proteinExistence type="predicted"/>
<dbReference type="GO" id="GO:0009927">
    <property type="term" value="F:histidine phosphotransfer kinase activity"/>
    <property type="evidence" value="ECO:0007669"/>
    <property type="project" value="TreeGrafter"/>
</dbReference>
<feature type="modified residue" description="4-aspartylphosphate" evidence="12">
    <location>
        <position position="483"/>
    </location>
</feature>
<dbReference type="InterPro" id="IPR005467">
    <property type="entry name" value="His_kinase_dom"/>
</dbReference>
<reference evidence="18" key="1">
    <citation type="submission" date="2023-05" db="EMBL/GenBank/DDBJ databases">
        <authorList>
            <person name="Zhang X."/>
        </authorList>
    </citation>
    <scope>NUCLEOTIDE SEQUENCE</scope>
    <source>
        <strain evidence="18">BD1B2-1</strain>
    </source>
</reference>
<dbReference type="CDD" id="cd00130">
    <property type="entry name" value="PAS"/>
    <property type="match status" value="1"/>
</dbReference>
<dbReference type="Gene3D" id="1.10.287.130">
    <property type="match status" value="1"/>
</dbReference>
<dbReference type="InterPro" id="IPR000700">
    <property type="entry name" value="PAS-assoc_C"/>
</dbReference>
<dbReference type="Gene3D" id="3.30.450.20">
    <property type="entry name" value="PAS domain"/>
    <property type="match status" value="1"/>
</dbReference>
<comment type="catalytic activity">
    <reaction evidence="1">
        <text>ATP + protein L-histidine = ADP + protein N-phospho-L-histidine.</text>
        <dbReference type="EC" id="2.7.13.3"/>
    </reaction>
</comment>
<dbReference type="Proteomes" id="UP001232063">
    <property type="component" value="Unassembled WGS sequence"/>
</dbReference>
<dbReference type="CDD" id="cd00082">
    <property type="entry name" value="HisKA"/>
    <property type="match status" value="1"/>
</dbReference>
<evidence type="ECO:0000256" key="7">
    <source>
        <dbReference type="ARBA" id="ARBA00022777"/>
    </source>
</evidence>
<dbReference type="Pfam" id="PF00512">
    <property type="entry name" value="HisKA"/>
    <property type="match status" value="1"/>
</dbReference>
<dbReference type="GO" id="GO:0005886">
    <property type="term" value="C:plasma membrane"/>
    <property type="evidence" value="ECO:0007669"/>
    <property type="project" value="TreeGrafter"/>
</dbReference>
<dbReference type="CDD" id="cd17546">
    <property type="entry name" value="REC_hyHK_CKI1_RcsC-like"/>
    <property type="match status" value="1"/>
</dbReference>
<dbReference type="InterPro" id="IPR003661">
    <property type="entry name" value="HisK_dim/P_dom"/>
</dbReference>
<organism evidence="18 19">
    <name type="scientific">Xanthocytophaga agilis</name>
    <dbReference type="NCBI Taxonomy" id="3048010"/>
    <lineage>
        <taxon>Bacteria</taxon>
        <taxon>Pseudomonadati</taxon>
        <taxon>Bacteroidota</taxon>
        <taxon>Cytophagia</taxon>
        <taxon>Cytophagales</taxon>
        <taxon>Rhodocytophagaceae</taxon>
        <taxon>Xanthocytophaga</taxon>
    </lineage>
</organism>
<comment type="subcellular location">
    <subcellularLocation>
        <location evidence="2">Membrane</location>
    </subcellularLocation>
</comment>
<evidence type="ECO:0000259" key="16">
    <source>
        <dbReference type="PROSITE" id="PS50112"/>
    </source>
</evidence>
<dbReference type="PROSITE" id="PS50110">
    <property type="entry name" value="RESPONSE_REGULATORY"/>
    <property type="match status" value="1"/>
</dbReference>
<dbReference type="PROSITE" id="PS50112">
    <property type="entry name" value="PAS"/>
    <property type="match status" value="1"/>
</dbReference>
<dbReference type="InterPro" id="IPR013656">
    <property type="entry name" value="PAS_4"/>
</dbReference>